<dbReference type="OrthoDB" id="5197598at2759"/>
<evidence type="ECO:0000313" key="11">
    <source>
        <dbReference type="Proteomes" id="UP000008062"/>
    </source>
</evidence>
<dbReference type="OMA" id="NGWVLYK"/>
<dbReference type="RefSeq" id="XP_003854097.1">
    <property type="nucleotide sequence ID" value="XM_003854049.1"/>
</dbReference>
<dbReference type="EMBL" id="CM001198">
    <property type="protein sequence ID" value="EGP89073.1"/>
    <property type="molecule type" value="Genomic_DNA"/>
</dbReference>
<keyword evidence="7 8" id="KW-0472">Membrane</keyword>
<dbReference type="InterPro" id="IPR004688">
    <property type="entry name" value="Ni/Co_transpt"/>
</dbReference>
<dbReference type="KEGG" id="ztr:MYCGRDRAFT_108865"/>
<feature type="transmembrane region" description="Helical" evidence="8">
    <location>
        <begin position="293"/>
        <end position="317"/>
    </location>
</feature>
<dbReference type="InParanoid" id="F9X743"/>
<evidence type="ECO:0000256" key="4">
    <source>
        <dbReference type="ARBA" id="ARBA00022596"/>
    </source>
</evidence>
<protein>
    <recommendedName>
        <fullName evidence="8">Nickel/cobalt efflux system</fullName>
    </recommendedName>
</protein>
<comment type="similarity">
    <text evidence="2 8">Belongs to the NiCoT transporter (TC 2.A.52) family.</text>
</comment>
<reference evidence="10 11" key="1">
    <citation type="journal article" date="2011" name="PLoS Genet.">
        <title>Finished genome of the fungal wheat pathogen Mycosphaerella graminicola reveals dispensome structure, chromosome plasticity, and stealth pathogenesis.</title>
        <authorList>
            <person name="Goodwin S.B."/>
            <person name="Ben M'barek S."/>
            <person name="Dhillon B."/>
            <person name="Wittenberg A.H.J."/>
            <person name="Crane C.F."/>
            <person name="Hane J.K."/>
            <person name="Foster A.J."/>
            <person name="Van der Lee T.A.J."/>
            <person name="Grimwood J."/>
            <person name="Aerts A."/>
            <person name="Antoniw J."/>
            <person name="Bailey A."/>
            <person name="Bluhm B."/>
            <person name="Bowler J."/>
            <person name="Bristow J."/>
            <person name="van der Burgt A."/>
            <person name="Canto-Canche B."/>
            <person name="Churchill A.C.L."/>
            <person name="Conde-Ferraez L."/>
            <person name="Cools H.J."/>
            <person name="Coutinho P.M."/>
            <person name="Csukai M."/>
            <person name="Dehal P."/>
            <person name="De Wit P."/>
            <person name="Donzelli B."/>
            <person name="van de Geest H.C."/>
            <person name="van Ham R.C.H.J."/>
            <person name="Hammond-Kosack K.E."/>
            <person name="Henrissat B."/>
            <person name="Kilian A."/>
            <person name="Kobayashi A.K."/>
            <person name="Koopmann E."/>
            <person name="Kourmpetis Y."/>
            <person name="Kuzniar A."/>
            <person name="Lindquist E."/>
            <person name="Lombard V."/>
            <person name="Maliepaard C."/>
            <person name="Martins N."/>
            <person name="Mehrabi R."/>
            <person name="Nap J.P.H."/>
            <person name="Ponomarenko A."/>
            <person name="Rudd J.J."/>
            <person name="Salamov A."/>
            <person name="Schmutz J."/>
            <person name="Schouten H.J."/>
            <person name="Shapiro H."/>
            <person name="Stergiopoulos I."/>
            <person name="Torriani S.F.F."/>
            <person name="Tu H."/>
            <person name="de Vries R.P."/>
            <person name="Waalwijk C."/>
            <person name="Ware S.B."/>
            <person name="Wiebenga A."/>
            <person name="Zwiers L.-H."/>
            <person name="Oliver R.P."/>
            <person name="Grigoriev I.V."/>
            <person name="Kema G.H.J."/>
        </authorList>
    </citation>
    <scope>NUCLEOTIDE SEQUENCE [LARGE SCALE GENOMIC DNA]</scope>
    <source>
        <strain evidence="11">CBS 115943 / IPO323</strain>
    </source>
</reference>
<keyword evidence="11" id="KW-1185">Reference proteome</keyword>
<evidence type="ECO:0000256" key="2">
    <source>
        <dbReference type="ARBA" id="ARBA00010892"/>
    </source>
</evidence>
<dbReference type="HOGENOM" id="CLU_036094_0_1_1"/>
<feature type="transmembrane region" description="Helical" evidence="8">
    <location>
        <begin position="344"/>
        <end position="367"/>
    </location>
</feature>
<dbReference type="GO" id="GO:0012505">
    <property type="term" value="C:endomembrane system"/>
    <property type="evidence" value="ECO:0007669"/>
    <property type="project" value="UniProtKB-SubCell"/>
</dbReference>
<comment type="subcellular location">
    <subcellularLocation>
        <location evidence="8">Cell membrane</location>
        <topology evidence="8">Multi-pass membrane protein</topology>
    </subcellularLocation>
    <subcellularLocation>
        <location evidence="1">Endomembrane system</location>
        <topology evidence="1">Multi-pass membrane protein</topology>
    </subcellularLocation>
</comment>
<evidence type="ECO:0000256" key="7">
    <source>
        <dbReference type="ARBA" id="ARBA00023136"/>
    </source>
</evidence>
<dbReference type="GO" id="GO:0015099">
    <property type="term" value="F:nickel cation transmembrane transporter activity"/>
    <property type="evidence" value="ECO:0007669"/>
    <property type="project" value="UniProtKB-UniRule"/>
</dbReference>
<evidence type="ECO:0000256" key="5">
    <source>
        <dbReference type="ARBA" id="ARBA00022692"/>
    </source>
</evidence>
<feature type="transmembrane region" description="Helical" evidence="8">
    <location>
        <begin position="148"/>
        <end position="170"/>
    </location>
</feature>
<evidence type="ECO:0000256" key="3">
    <source>
        <dbReference type="ARBA" id="ARBA00022448"/>
    </source>
</evidence>
<proteinExistence type="inferred from homology"/>
<dbReference type="Pfam" id="PF03824">
    <property type="entry name" value="NicO"/>
    <property type="match status" value="1"/>
</dbReference>
<feature type="region of interest" description="Disordered" evidence="9">
    <location>
        <begin position="374"/>
        <end position="407"/>
    </location>
</feature>
<dbReference type="InterPro" id="IPR011541">
    <property type="entry name" value="Ni/Co_transpt_high_affinity"/>
</dbReference>
<evidence type="ECO:0000256" key="6">
    <source>
        <dbReference type="ARBA" id="ARBA00022989"/>
    </source>
</evidence>
<organism evidence="10 11">
    <name type="scientific">Zymoseptoria tritici (strain CBS 115943 / IPO323)</name>
    <name type="common">Speckled leaf blotch fungus</name>
    <name type="synonym">Septoria tritici</name>
    <dbReference type="NCBI Taxonomy" id="336722"/>
    <lineage>
        <taxon>Eukaryota</taxon>
        <taxon>Fungi</taxon>
        <taxon>Dikarya</taxon>
        <taxon>Ascomycota</taxon>
        <taxon>Pezizomycotina</taxon>
        <taxon>Dothideomycetes</taxon>
        <taxon>Dothideomycetidae</taxon>
        <taxon>Mycosphaerellales</taxon>
        <taxon>Mycosphaerellaceae</taxon>
        <taxon>Zymoseptoria</taxon>
    </lineage>
</organism>
<evidence type="ECO:0000256" key="1">
    <source>
        <dbReference type="ARBA" id="ARBA00004127"/>
    </source>
</evidence>
<dbReference type="Proteomes" id="UP000008062">
    <property type="component" value="Chromosome 3"/>
</dbReference>
<name>F9X743_ZYMTI</name>
<dbReference type="eggNOG" id="ENOG502QUYJ">
    <property type="taxonomic scope" value="Eukaryota"/>
</dbReference>
<feature type="transmembrane region" description="Helical" evidence="8">
    <location>
        <begin position="250"/>
        <end position="272"/>
    </location>
</feature>
<dbReference type="PANTHER" id="PTHR31611">
    <property type="entry name" value="HIGH-AFFINITY NICKEL TRANSPORT PROTEIN NIC1"/>
    <property type="match status" value="1"/>
</dbReference>
<gene>
    <name evidence="10" type="ORF">MYCGRDRAFT_108865</name>
</gene>
<keyword evidence="4" id="KW-0533">Nickel</keyword>
<evidence type="ECO:0000313" key="10">
    <source>
        <dbReference type="EMBL" id="EGP89073.1"/>
    </source>
</evidence>
<evidence type="ECO:0000256" key="9">
    <source>
        <dbReference type="SAM" id="MobiDB-lite"/>
    </source>
</evidence>
<feature type="transmembrane region" description="Helical" evidence="8">
    <location>
        <begin position="41"/>
        <end position="65"/>
    </location>
</feature>
<keyword evidence="5 8" id="KW-0812">Transmembrane</keyword>
<evidence type="ECO:0000256" key="8">
    <source>
        <dbReference type="RuleBase" id="RU362101"/>
    </source>
</evidence>
<accession>F9X743</accession>
<dbReference type="GeneID" id="13404534"/>
<feature type="compositionally biased region" description="Acidic residues" evidence="9">
    <location>
        <begin position="382"/>
        <end position="395"/>
    </location>
</feature>
<sequence length="474" mass="50789">MESSPSSSSSSSKRPLLSTLKRRANNLHASTPYLRRLPAPALFIVLLLILTQLLVWTCVGIVLSFHPLLVSTSILSYTLGLRHALDADHISAIDLMTRRLVASGQKPVTVGTFFSLGHSTIVIITSIVVAASSAAIESRFGAFGEVGSIIGSSISAAFLLILGGINIYILHRLLIHLRSAIAAPTGQDFALDITFTGGTGCMTSLLQRCFNLIDRPWKMYPLGVLFGLGFDTSSEIALLGLSSIQAAKGTSIWLILIFPILFTSGMCLLDTLDGAAMMSLYTSARLAKDAIAVLYYQCVLTGITVAVAVAIGTLQLLTMIRNVRPEWEGGFWDGVDVAGEHYDVIGGAICGAFLVGGVLAVGIYRPWRRRVEREREKRGLGGEDEAEGEGGEDGESAVGGRCEGGGHGVVEEVVGGTKTAATTAEEVAGKKGVRTERGFTGFSNREDFDMHFQESERIMWFLSTSYIMTLACRL</sequence>
<dbReference type="AlphaFoldDB" id="F9X743"/>
<dbReference type="PANTHER" id="PTHR31611:SF0">
    <property type="entry name" value="HIGH-AFFINITY NICKEL TRANSPORT PROTEIN NIC1"/>
    <property type="match status" value="1"/>
</dbReference>
<keyword evidence="3 8" id="KW-0813">Transport</keyword>
<feature type="transmembrane region" description="Helical" evidence="8">
    <location>
        <begin position="222"/>
        <end position="244"/>
    </location>
</feature>
<keyword evidence="6 8" id="KW-1133">Transmembrane helix</keyword>
<dbReference type="GO" id="GO:0005886">
    <property type="term" value="C:plasma membrane"/>
    <property type="evidence" value="ECO:0007669"/>
    <property type="project" value="UniProtKB-SubCell"/>
</dbReference>
<feature type="transmembrane region" description="Helical" evidence="8">
    <location>
        <begin position="108"/>
        <end position="136"/>
    </location>
</feature>